<dbReference type="AlphaFoldDB" id="A0A8H3FZV8"/>
<evidence type="ECO:0000313" key="3">
    <source>
        <dbReference type="Proteomes" id="UP000664521"/>
    </source>
</evidence>
<comment type="caution">
    <text evidence="2">The sequence shown here is derived from an EMBL/GenBank/DDBJ whole genome shotgun (WGS) entry which is preliminary data.</text>
</comment>
<keyword evidence="3" id="KW-1185">Reference proteome</keyword>
<dbReference type="OrthoDB" id="2684236at2759"/>
<evidence type="ECO:0000313" key="2">
    <source>
        <dbReference type="EMBL" id="CAF9933691.1"/>
    </source>
</evidence>
<proteinExistence type="predicted"/>
<evidence type="ECO:0000256" key="1">
    <source>
        <dbReference type="SAM" id="SignalP"/>
    </source>
</evidence>
<protein>
    <submittedName>
        <fullName evidence="2">Uncharacterized protein</fullName>
    </submittedName>
</protein>
<reference evidence="2" key="1">
    <citation type="submission" date="2021-03" db="EMBL/GenBank/DDBJ databases">
        <authorList>
            <person name="Tagirdzhanova G."/>
        </authorList>
    </citation>
    <scope>NUCLEOTIDE SEQUENCE</scope>
</reference>
<sequence>MHPSRFFYSLLSVLSLFTITTATPISHFDKSIADTKPRDHAPPPIARLSHPLHRRTSLTKRNVPWTQLGEGWFGSTIDFFPILPAQMAATALTKLYTGIANACLAGMLQGSRTPTNSLVLRIGLLNFIAEATDTMDWDVIYQFALKMRDMVDHEMAPVYTMMFAHVAGQAVMFSPQMTPLLRHTRQLTPKSYYNFSINKIGRFANHDDKTDESAIIEGFQWAFKTYQELLTKLYSECTCWYYQAVRKSHSIKRKDILHSMKAKVLRKQIKDIYTDERKESSLLSAHISAHKAIKI</sequence>
<name>A0A8H3FZV8_9LECA</name>
<gene>
    <name evidence="2" type="ORF">HETSPECPRED_008747</name>
</gene>
<dbReference type="EMBL" id="CAJPDS010000069">
    <property type="protein sequence ID" value="CAF9933691.1"/>
    <property type="molecule type" value="Genomic_DNA"/>
</dbReference>
<feature type="signal peptide" evidence="1">
    <location>
        <begin position="1"/>
        <end position="22"/>
    </location>
</feature>
<organism evidence="2 3">
    <name type="scientific">Heterodermia speciosa</name>
    <dbReference type="NCBI Taxonomy" id="116794"/>
    <lineage>
        <taxon>Eukaryota</taxon>
        <taxon>Fungi</taxon>
        <taxon>Dikarya</taxon>
        <taxon>Ascomycota</taxon>
        <taxon>Pezizomycotina</taxon>
        <taxon>Lecanoromycetes</taxon>
        <taxon>OSLEUM clade</taxon>
        <taxon>Lecanoromycetidae</taxon>
        <taxon>Caliciales</taxon>
        <taxon>Physciaceae</taxon>
        <taxon>Heterodermia</taxon>
    </lineage>
</organism>
<keyword evidence="1" id="KW-0732">Signal</keyword>
<dbReference type="Proteomes" id="UP000664521">
    <property type="component" value="Unassembled WGS sequence"/>
</dbReference>
<feature type="chain" id="PRO_5034233540" evidence="1">
    <location>
        <begin position="23"/>
        <end position="295"/>
    </location>
</feature>
<accession>A0A8H3FZV8</accession>